<sequence length="186" mass="21040">MGLEDEARQQVNAKKAADAEREAKEREQRILEATPAPPEWTAELIAIIEQRFPDQPVYRVVRADTVYEKPYTITTHEYEPLGSGWGLHAHYSYYGWEKVDREAVLLRDGNLYSGSSRNTRNTATSKHLGLPDRTETALVAEKLLTHVGAIDSWRELYGLGAATAMVSSEVQYLDGVLSWYDANLRE</sequence>
<protein>
    <submittedName>
        <fullName evidence="2">Uncharacterized protein</fullName>
    </submittedName>
</protein>
<gene>
    <name evidence="2" type="ordered locus">Achl_3960</name>
</gene>
<feature type="region of interest" description="Disordered" evidence="1">
    <location>
        <begin position="1"/>
        <end position="31"/>
    </location>
</feature>
<geneLocation type="plasmid" evidence="2 3">
    <name>pACHL01</name>
</geneLocation>
<evidence type="ECO:0000256" key="1">
    <source>
        <dbReference type="SAM" id="MobiDB-lite"/>
    </source>
</evidence>
<evidence type="ECO:0000313" key="3">
    <source>
        <dbReference type="Proteomes" id="UP000002505"/>
    </source>
</evidence>
<organism evidence="2 3">
    <name type="scientific">Pseudarthrobacter chlorophenolicus (strain ATCC 700700 / DSM 12829 / CIP 107037 / JCM 12360 / KCTC 9906 / NCIMB 13794 / A6)</name>
    <name type="common">Arthrobacter chlorophenolicus</name>
    <dbReference type="NCBI Taxonomy" id="452863"/>
    <lineage>
        <taxon>Bacteria</taxon>
        <taxon>Bacillati</taxon>
        <taxon>Actinomycetota</taxon>
        <taxon>Actinomycetes</taxon>
        <taxon>Micrococcales</taxon>
        <taxon>Micrococcaceae</taxon>
        <taxon>Pseudarthrobacter</taxon>
    </lineage>
</organism>
<dbReference type="Proteomes" id="UP000002505">
    <property type="component" value="Plasmid pACHL01"/>
</dbReference>
<proteinExistence type="predicted"/>
<accession>B8HHL4</accession>
<keyword evidence="2" id="KW-0614">Plasmid</keyword>
<name>B8HHL4_PSECP</name>
<dbReference type="KEGG" id="ach:Achl_3960"/>
<dbReference type="RefSeq" id="WP_012622928.1">
    <property type="nucleotide sequence ID" value="NC_011879.1"/>
</dbReference>
<reference evidence="2" key="1">
    <citation type="submission" date="2009-01" db="EMBL/GenBank/DDBJ databases">
        <title>Complete sequence of plasmid1 of Arthrobacter chlorophenolicus A6.</title>
        <authorList>
            <consortium name="US DOE Joint Genome Institute"/>
            <person name="Lucas S."/>
            <person name="Copeland A."/>
            <person name="Lapidus A."/>
            <person name="Glavina del Rio T."/>
            <person name="Tice H."/>
            <person name="Bruce D."/>
            <person name="Goodwin L."/>
            <person name="Pitluck S."/>
            <person name="Goltsman E."/>
            <person name="Clum A."/>
            <person name="Larimer F."/>
            <person name="Land M."/>
            <person name="Hauser L."/>
            <person name="Kyrpides N."/>
            <person name="Mikhailova N."/>
            <person name="Jansson J."/>
            <person name="Richardson P."/>
        </authorList>
    </citation>
    <scope>NUCLEOTIDE SEQUENCE [LARGE SCALE GENOMIC DNA]</scope>
    <source>
        <strain evidence="2">A6</strain>
        <plasmid evidence="2">pACHL01</plasmid>
    </source>
</reference>
<dbReference type="AlphaFoldDB" id="B8HHL4"/>
<keyword evidence="3" id="KW-1185">Reference proteome</keyword>
<dbReference type="EMBL" id="CP001342">
    <property type="protein sequence ID" value="ACL41911.1"/>
    <property type="molecule type" value="Genomic_DNA"/>
</dbReference>
<evidence type="ECO:0000313" key="2">
    <source>
        <dbReference type="EMBL" id="ACL41911.1"/>
    </source>
</evidence>
<dbReference type="HOGENOM" id="CLU_1451639_0_0_11"/>
<feature type="compositionally biased region" description="Basic and acidic residues" evidence="1">
    <location>
        <begin position="15"/>
        <end position="30"/>
    </location>
</feature>